<proteinExistence type="predicted"/>
<keyword evidence="1" id="KW-0812">Transmembrane</keyword>
<evidence type="ECO:0000313" key="2">
    <source>
        <dbReference type="EMBL" id="AZR74860.1"/>
    </source>
</evidence>
<evidence type="ECO:0000256" key="1">
    <source>
        <dbReference type="SAM" id="Phobius"/>
    </source>
</evidence>
<feature type="transmembrane region" description="Helical" evidence="1">
    <location>
        <begin position="27"/>
        <end position="52"/>
    </location>
</feature>
<keyword evidence="1" id="KW-1133">Transmembrane helix</keyword>
<dbReference type="Proteomes" id="UP000267250">
    <property type="component" value="Chromosome"/>
</dbReference>
<evidence type="ECO:0008006" key="4">
    <source>
        <dbReference type="Google" id="ProtNLM"/>
    </source>
</evidence>
<evidence type="ECO:0000313" key="3">
    <source>
        <dbReference type="Proteomes" id="UP000267250"/>
    </source>
</evidence>
<keyword evidence="1" id="KW-0472">Membrane</keyword>
<sequence length="60" mass="7457">MFWFCYFLICLLAQIWPIYLIGNRLYPFVLGMPFSMFWVVLWIVIIFIGLLIKFNQEYRR</sequence>
<name>A0A3S9T2W4_9FIRM</name>
<dbReference type="OrthoDB" id="3628949at2"/>
<reference evidence="2 3" key="1">
    <citation type="submission" date="2016-07" db="EMBL/GenBank/DDBJ databases">
        <title>Genome and transcriptome analysis of iron-reducing fermentative bacteria Anoxybacter fermentans.</title>
        <authorList>
            <person name="Zeng X."/>
            <person name="Shao Z."/>
        </authorList>
    </citation>
    <scope>NUCLEOTIDE SEQUENCE [LARGE SCALE GENOMIC DNA]</scope>
    <source>
        <strain evidence="2 3">DY22613</strain>
    </source>
</reference>
<dbReference type="EMBL" id="CP016379">
    <property type="protein sequence ID" value="AZR74860.1"/>
    <property type="molecule type" value="Genomic_DNA"/>
</dbReference>
<accession>A0A3S9T2W4</accession>
<organism evidence="2 3">
    <name type="scientific">Anoxybacter fermentans</name>
    <dbReference type="NCBI Taxonomy" id="1323375"/>
    <lineage>
        <taxon>Bacteria</taxon>
        <taxon>Bacillati</taxon>
        <taxon>Bacillota</taxon>
        <taxon>Clostridia</taxon>
        <taxon>Halanaerobiales</taxon>
        <taxon>Anoxybacter</taxon>
    </lineage>
</organism>
<dbReference type="AlphaFoldDB" id="A0A3S9T2W4"/>
<dbReference type="KEGG" id="aft:BBF96_07580"/>
<keyword evidence="3" id="KW-1185">Reference proteome</keyword>
<protein>
    <recommendedName>
        <fullName evidence="4">DUF3311 domain-containing protein</fullName>
    </recommendedName>
</protein>
<gene>
    <name evidence="2" type="ORF">BBF96_07580</name>
</gene>